<evidence type="ECO:0000313" key="1">
    <source>
        <dbReference type="EMBL" id="ANZ41795.1"/>
    </source>
</evidence>
<proteinExistence type="predicted"/>
<gene>
    <name evidence="1" type="ORF">BBK82_43530</name>
</gene>
<sequence>MKAPQRRQRYLATVPLKRMLLAVDRCGRERITHWLDASYGWPDDITSIVEGALGELAELRRLSKADTAAGITPDVAVQRALARHFRLQAAAQADLVEEVLVLAPALYAFVETQGSECAGINDDAHDLFVHWLSTSSQTCPRCSTRFFPLHNHFGGRPRSYCSAACKQAAWRAGRS</sequence>
<accession>A0A1B2HVT3</accession>
<organism evidence="1 2">
    <name type="scientific">Lentzea guizhouensis</name>
    <dbReference type="NCBI Taxonomy" id="1586287"/>
    <lineage>
        <taxon>Bacteria</taxon>
        <taxon>Bacillati</taxon>
        <taxon>Actinomycetota</taxon>
        <taxon>Actinomycetes</taxon>
        <taxon>Pseudonocardiales</taxon>
        <taxon>Pseudonocardiaceae</taxon>
        <taxon>Lentzea</taxon>
    </lineage>
</organism>
<dbReference type="EMBL" id="CP016793">
    <property type="protein sequence ID" value="ANZ41795.1"/>
    <property type="molecule type" value="Genomic_DNA"/>
</dbReference>
<protein>
    <submittedName>
        <fullName evidence="1">Uncharacterized protein</fullName>
    </submittedName>
</protein>
<dbReference type="AlphaFoldDB" id="A0A1B2HVT3"/>
<dbReference type="KEGG" id="led:BBK82_43530"/>
<keyword evidence="2" id="KW-1185">Reference proteome</keyword>
<reference evidence="1 2" key="1">
    <citation type="submission" date="2016-07" db="EMBL/GenBank/DDBJ databases">
        <title>Complete genome sequence of the Lentzea guizhouensis DHS C013.</title>
        <authorList>
            <person name="Cao C."/>
        </authorList>
    </citation>
    <scope>NUCLEOTIDE SEQUENCE [LARGE SCALE GENOMIC DNA]</scope>
    <source>
        <strain evidence="1 2">DHS C013</strain>
    </source>
</reference>
<evidence type="ECO:0000313" key="2">
    <source>
        <dbReference type="Proteomes" id="UP000093053"/>
    </source>
</evidence>
<name>A0A1B2HVT3_9PSEU</name>
<dbReference type="Proteomes" id="UP000093053">
    <property type="component" value="Chromosome"/>
</dbReference>